<evidence type="ECO:0000313" key="10">
    <source>
        <dbReference type="Proteomes" id="UP000076927"/>
    </source>
</evidence>
<evidence type="ECO:0000256" key="7">
    <source>
        <dbReference type="SAM" id="Phobius"/>
    </source>
</evidence>
<sequence>METSELKDYVNTLKRRLWLIVAIVLITTIAAGLYSYMMIKPTYEASTKLIVNLREDSSMLGQTKLEERINSNMKLVDTYKEIIKTPAILDKVTAKYPQLETSVAQLNKKISVSSVNATQIMTVKVRDTSYEKAADTANAISVVFKEQIPSIMKIDNVMILNYATTEGVPVPVAPNKILNIIVAFVLSLILSVGLAFALELLDDTFKTERDVERFLGLNTLAVVHTMTKSDMAPKSTKHYKRVGEAGYATINQ</sequence>
<dbReference type="STRING" id="1178515.SY83_09035"/>
<dbReference type="OrthoDB" id="2360475at2"/>
<keyword evidence="10" id="KW-1185">Reference proteome</keyword>
<evidence type="ECO:0000259" key="8">
    <source>
        <dbReference type="Pfam" id="PF02706"/>
    </source>
</evidence>
<keyword evidence="6 7" id="KW-0472">Membrane</keyword>
<dbReference type="GO" id="GO:0005886">
    <property type="term" value="C:plasma membrane"/>
    <property type="evidence" value="ECO:0007669"/>
    <property type="project" value="UniProtKB-SubCell"/>
</dbReference>
<evidence type="ECO:0000256" key="1">
    <source>
        <dbReference type="ARBA" id="ARBA00004651"/>
    </source>
</evidence>
<evidence type="ECO:0000256" key="3">
    <source>
        <dbReference type="ARBA" id="ARBA00022475"/>
    </source>
</evidence>
<dbReference type="EMBL" id="CP011388">
    <property type="protein sequence ID" value="ANE46399.1"/>
    <property type="molecule type" value="Genomic_DNA"/>
</dbReference>
<proteinExistence type="inferred from homology"/>
<keyword evidence="3" id="KW-1003">Cell membrane</keyword>
<dbReference type="InterPro" id="IPR003856">
    <property type="entry name" value="LPS_length_determ_N"/>
</dbReference>
<comment type="subcellular location">
    <subcellularLocation>
        <location evidence="1">Cell membrane</location>
        <topology evidence="1">Multi-pass membrane protein</topology>
    </subcellularLocation>
</comment>
<dbReference type="RefSeq" id="WP_068605940.1">
    <property type="nucleotide sequence ID" value="NZ_CP011388.1"/>
</dbReference>
<dbReference type="AlphaFoldDB" id="A0A172TH65"/>
<comment type="similarity">
    <text evidence="2">Belongs to the CpsC/CapA family.</text>
</comment>
<protein>
    <submittedName>
        <fullName evidence="9">Lipopolysaccharide biosynthesis protein</fullName>
    </submittedName>
</protein>
<gene>
    <name evidence="9" type="ORF">SY83_09035</name>
</gene>
<feature type="transmembrane region" description="Helical" evidence="7">
    <location>
        <begin position="177"/>
        <end position="201"/>
    </location>
</feature>
<dbReference type="KEGG" id="pswu:SY83_09035"/>
<evidence type="ECO:0000256" key="6">
    <source>
        <dbReference type="ARBA" id="ARBA00023136"/>
    </source>
</evidence>
<evidence type="ECO:0000256" key="4">
    <source>
        <dbReference type="ARBA" id="ARBA00022692"/>
    </source>
</evidence>
<dbReference type="PATRIC" id="fig|1178515.4.peg.1803"/>
<evidence type="ECO:0000256" key="5">
    <source>
        <dbReference type="ARBA" id="ARBA00022989"/>
    </source>
</evidence>
<dbReference type="InterPro" id="IPR050445">
    <property type="entry name" value="Bact_polysacc_biosynth/exp"/>
</dbReference>
<dbReference type="Pfam" id="PF02706">
    <property type="entry name" value="Wzz"/>
    <property type="match status" value="1"/>
</dbReference>
<dbReference type="PANTHER" id="PTHR32309">
    <property type="entry name" value="TYROSINE-PROTEIN KINASE"/>
    <property type="match status" value="1"/>
</dbReference>
<feature type="domain" description="Polysaccharide chain length determinant N-terminal" evidence="8">
    <location>
        <begin position="5"/>
        <end position="95"/>
    </location>
</feature>
<keyword evidence="4 7" id="KW-0812">Transmembrane</keyword>
<organism evidence="9 10">
    <name type="scientific">Paenibacillus swuensis</name>
    <dbReference type="NCBI Taxonomy" id="1178515"/>
    <lineage>
        <taxon>Bacteria</taxon>
        <taxon>Bacillati</taxon>
        <taxon>Bacillota</taxon>
        <taxon>Bacilli</taxon>
        <taxon>Bacillales</taxon>
        <taxon>Paenibacillaceae</taxon>
        <taxon>Paenibacillus</taxon>
    </lineage>
</organism>
<reference evidence="9 10" key="1">
    <citation type="submission" date="2015-01" db="EMBL/GenBank/DDBJ databases">
        <title>Paenibacillus swuensis/DY6/whole genome sequencing.</title>
        <authorList>
            <person name="Kim M.K."/>
            <person name="Srinivasan S."/>
            <person name="Lee J.-J."/>
        </authorList>
    </citation>
    <scope>NUCLEOTIDE SEQUENCE [LARGE SCALE GENOMIC DNA]</scope>
    <source>
        <strain evidence="9 10">DY6</strain>
    </source>
</reference>
<keyword evidence="5 7" id="KW-1133">Transmembrane helix</keyword>
<name>A0A172TH65_9BACL</name>
<dbReference type="PANTHER" id="PTHR32309:SF13">
    <property type="entry name" value="FERRIC ENTEROBACTIN TRANSPORT PROTEIN FEPE"/>
    <property type="match status" value="1"/>
</dbReference>
<evidence type="ECO:0000256" key="2">
    <source>
        <dbReference type="ARBA" id="ARBA00006683"/>
    </source>
</evidence>
<feature type="transmembrane region" description="Helical" evidence="7">
    <location>
        <begin position="17"/>
        <end position="39"/>
    </location>
</feature>
<evidence type="ECO:0000313" key="9">
    <source>
        <dbReference type="EMBL" id="ANE46399.1"/>
    </source>
</evidence>
<dbReference type="Proteomes" id="UP000076927">
    <property type="component" value="Chromosome"/>
</dbReference>
<dbReference type="GO" id="GO:0004713">
    <property type="term" value="F:protein tyrosine kinase activity"/>
    <property type="evidence" value="ECO:0007669"/>
    <property type="project" value="TreeGrafter"/>
</dbReference>
<accession>A0A172TH65</accession>